<feature type="compositionally biased region" description="Low complexity" evidence="1">
    <location>
        <begin position="243"/>
        <end position="253"/>
    </location>
</feature>
<feature type="region of interest" description="Disordered" evidence="1">
    <location>
        <begin position="234"/>
        <end position="262"/>
    </location>
</feature>
<gene>
    <name evidence="2" type="ORF">TI39_contig363g00039</name>
</gene>
<proteinExistence type="predicted"/>
<accession>A0A0F4GQ04</accession>
<sequence length="326" mass="37684">MPGAGKQPPQIQDQIKELLEAGFDPTTIHRRLKVGRSSIYRMKRCLEQHGTNYMPKEMNKKNGRPKVLTPEQELEVSAWLRDPKNRTRFLDDLVWLIHDRFGIVCSTTTMSKMKRKWLRVIDYEENGTPIDDTTRAQLEETHPDLPLLHQPHAPVADMGSMASGLEADGMGMQQPLPPQVEQHPHSQLEQQHQNPPSIEQHQIDDHSHLDQSQHADFSQTQQHLHPDLEQQQHLHPHLEQHSQMDQQQQQQHPYPDHHLQPQQHDILSLPPHQQQHHTQHPLENSMNVYHQPPAHDPQLDAQLEQQIRHSAEMGVMGGHHGQHLGA</sequence>
<feature type="compositionally biased region" description="Polar residues" evidence="1">
    <location>
        <begin position="185"/>
        <end position="200"/>
    </location>
</feature>
<keyword evidence="3" id="KW-1185">Reference proteome</keyword>
<organism evidence="2 3">
    <name type="scientific">Zymoseptoria brevis</name>
    <dbReference type="NCBI Taxonomy" id="1047168"/>
    <lineage>
        <taxon>Eukaryota</taxon>
        <taxon>Fungi</taxon>
        <taxon>Dikarya</taxon>
        <taxon>Ascomycota</taxon>
        <taxon>Pezizomycotina</taxon>
        <taxon>Dothideomycetes</taxon>
        <taxon>Dothideomycetidae</taxon>
        <taxon>Mycosphaerellales</taxon>
        <taxon>Mycosphaerellaceae</taxon>
        <taxon>Zymoseptoria</taxon>
    </lineage>
</organism>
<evidence type="ECO:0000313" key="3">
    <source>
        <dbReference type="Proteomes" id="UP000033647"/>
    </source>
</evidence>
<dbReference type="InterPro" id="IPR009057">
    <property type="entry name" value="Homeodomain-like_sf"/>
</dbReference>
<comment type="caution">
    <text evidence="2">The sequence shown here is derived from an EMBL/GenBank/DDBJ whole genome shotgun (WGS) entry which is preliminary data.</text>
</comment>
<feature type="region of interest" description="Disordered" evidence="1">
    <location>
        <begin position="146"/>
        <end position="222"/>
    </location>
</feature>
<evidence type="ECO:0000256" key="1">
    <source>
        <dbReference type="SAM" id="MobiDB-lite"/>
    </source>
</evidence>
<dbReference type="Proteomes" id="UP000033647">
    <property type="component" value="Unassembled WGS sequence"/>
</dbReference>
<evidence type="ECO:0000313" key="2">
    <source>
        <dbReference type="EMBL" id="KJX99323.1"/>
    </source>
</evidence>
<dbReference type="AlphaFoldDB" id="A0A0F4GQ04"/>
<protein>
    <submittedName>
        <fullName evidence="2">Uncharacterized protein</fullName>
    </submittedName>
</protein>
<reference evidence="2 3" key="1">
    <citation type="submission" date="2015-03" db="EMBL/GenBank/DDBJ databases">
        <title>RNA-seq based gene annotation and comparative genomics of four Zymoseptoria species reveal species-specific pathogenicity related genes and transposable element activity.</title>
        <authorList>
            <person name="Grandaubert J."/>
            <person name="Bhattacharyya A."/>
            <person name="Stukenbrock E.H."/>
        </authorList>
    </citation>
    <scope>NUCLEOTIDE SEQUENCE [LARGE SCALE GENOMIC DNA]</scope>
    <source>
        <strain evidence="2 3">Zb18110</strain>
    </source>
</reference>
<dbReference type="EMBL" id="LAFY01000355">
    <property type="protein sequence ID" value="KJX99323.1"/>
    <property type="molecule type" value="Genomic_DNA"/>
</dbReference>
<name>A0A0F4GQ04_9PEZI</name>
<dbReference type="OrthoDB" id="3647574at2759"/>
<feature type="compositionally biased region" description="Basic and acidic residues" evidence="1">
    <location>
        <begin position="201"/>
        <end position="213"/>
    </location>
</feature>
<dbReference type="SUPFAM" id="SSF46689">
    <property type="entry name" value="Homeodomain-like"/>
    <property type="match status" value="1"/>
</dbReference>